<reference evidence="3" key="1">
    <citation type="submission" date="2016-10" db="EMBL/GenBank/DDBJ databases">
        <authorList>
            <person name="Varghese N."/>
            <person name="Submissions S."/>
        </authorList>
    </citation>
    <scope>NUCLEOTIDE SEQUENCE [LARGE SCALE GENOMIC DNA]</scope>
    <source>
        <strain evidence="3">DSM 26922</strain>
    </source>
</reference>
<dbReference type="EMBL" id="FNOI01000009">
    <property type="protein sequence ID" value="SDX58603.1"/>
    <property type="molecule type" value="Genomic_DNA"/>
</dbReference>
<organism evidence="2 3">
    <name type="scientific">Litoreibacter albidus</name>
    <dbReference type="NCBI Taxonomy" id="670155"/>
    <lineage>
        <taxon>Bacteria</taxon>
        <taxon>Pseudomonadati</taxon>
        <taxon>Pseudomonadota</taxon>
        <taxon>Alphaproteobacteria</taxon>
        <taxon>Rhodobacterales</taxon>
        <taxon>Roseobacteraceae</taxon>
        <taxon>Litoreibacter</taxon>
    </lineage>
</organism>
<dbReference type="InterPro" id="IPR000866">
    <property type="entry name" value="AhpC/TSA"/>
</dbReference>
<protein>
    <submittedName>
        <fullName evidence="2">Peroxiredoxin</fullName>
    </submittedName>
</protein>
<dbReference type="AlphaFoldDB" id="A0A1H3CWL7"/>
<dbReference type="Proteomes" id="UP000199441">
    <property type="component" value="Unassembled WGS sequence"/>
</dbReference>
<evidence type="ECO:0000259" key="1">
    <source>
        <dbReference type="PROSITE" id="PS51352"/>
    </source>
</evidence>
<dbReference type="InterPro" id="IPR013766">
    <property type="entry name" value="Thioredoxin_domain"/>
</dbReference>
<dbReference type="RefSeq" id="WP_089948653.1">
    <property type="nucleotide sequence ID" value="NZ_FNOI01000009.1"/>
</dbReference>
<dbReference type="CDD" id="cd02970">
    <property type="entry name" value="PRX_like2"/>
    <property type="match status" value="1"/>
</dbReference>
<dbReference type="InterPro" id="IPR036249">
    <property type="entry name" value="Thioredoxin-like_sf"/>
</dbReference>
<name>A0A1H3CWL7_9RHOB</name>
<feature type="domain" description="Thioredoxin" evidence="1">
    <location>
        <begin position="6"/>
        <end position="165"/>
    </location>
</feature>
<dbReference type="Gene3D" id="3.40.30.10">
    <property type="entry name" value="Glutaredoxin"/>
    <property type="match status" value="1"/>
</dbReference>
<sequence length="179" mass="19537">MTNPKLTAGGKFPDITLPTLGGGTANLTATTNDSNWKLILVYRGKHCPLCTKQLKELKDYIADFKEAGVDVIAVSGDDKEKATAQLADIEPNYDVAYDLSIEQMQSLGLYISDPRSPQETDHPFAEPALFVVNAEGNAQFINIANAPFLRPDFKSVLSGIGFVRNPDNNYPIRGTRAYA</sequence>
<dbReference type="OrthoDB" id="9809746at2"/>
<dbReference type="Pfam" id="PF00578">
    <property type="entry name" value="AhpC-TSA"/>
    <property type="match status" value="1"/>
</dbReference>
<gene>
    <name evidence="2" type="ORF">SAMN04488001_3587</name>
</gene>
<dbReference type="GO" id="GO:0016209">
    <property type="term" value="F:antioxidant activity"/>
    <property type="evidence" value="ECO:0007669"/>
    <property type="project" value="InterPro"/>
</dbReference>
<evidence type="ECO:0000313" key="2">
    <source>
        <dbReference type="EMBL" id="SDX58603.1"/>
    </source>
</evidence>
<evidence type="ECO:0000313" key="3">
    <source>
        <dbReference type="Proteomes" id="UP000199441"/>
    </source>
</evidence>
<proteinExistence type="predicted"/>
<accession>A0A1H3CWL7</accession>
<dbReference type="STRING" id="670155.SAMN04488001_3587"/>
<dbReference type="GO" id="GO:0016491">
    <property type="term" value="F:oxidoreductase activity"/>
    <property type="evidence" value="ECO:0007669"/>
    <property type="project" value="InterPro"/>
</dbReference>
<keyword evidence="3" id="KW-1185">Reference proteome</keyword>
<dbReference type="PROSITE" id="PS51352">
    <property type="entry name" value="THIOREDOXIN_2"/>
    <property type="match status" value="1"/>
</dbReference>
<dbReference type="SUPFAM" id="SSF52833">
    <property type="entry name" value="Thioredoxin-like"/>
    <property type="match status" value="1"/>
</dbReference>